<keyword evidence="3" id="KW-1185">Reference proteome</keyword>
<dbReference type="RefSeq" id="WP_189108927.1">
    <property type="nucleotide sequence ID" value="NZ_BMMV01000012.1"/>
</dbReference>
<reference evidence="3" key="1">
    <citation type="journal article" date="2019" name="Int. J. Syst. Evol. Microbiol.">
        <title>The Global Catalogue of Microorganisms (GCM) 10K type strain sequencing project: providing services to taxonomists for standard genome sequencing and annotation.</title>
        <authorList>
            <consortium name="The Broad Institute Genomics Platform"/>
            <consortium name="The Broad Institute Genome Sequencing Center for Infectious Disease"/>
            <person name="Wu L."/>
            <person name="Ma J."/>
        </authorList>
    </citation>
    <scope>NUCLEOTIDE SEQUENCE [LARGE SCALE GENOMIC DNA]</scope>
    <source>
        <strain evidence="3">CGMCC 4.7275</strain>
    </source>
</reference>
<accession>A0ABQ2EBC6</accession>
<evidence type="ECO:0000313" key="2">
    <source>
        <dbReference type="EMBL" id="GGK04972.1"/>
    </source>
</evidence>
<keyword evidence="1" id="KW-0040">ANK repeat</keyword>
<proteinExistence type="predicted"/>
<dbReference type="PROSITE" id="PS50088">
    <property type="entry name" value="ANK_REPEAT"/>
    <property type="match status" value="1"/>
</dbReference>
<dbReference type="EMBL" id="BMMV01000012">
    <property type="protein sequence ID" value="GGK04972.1"/>
    <property type="molecule type" value="Genomic_DNA"/>
</dbReference>
<protein>
    <recommendedName>
        <fullName evidence="4">Ankyrin repeat domain-containing protein</fullName>
    </recommendedName>
</protein>
<dbReference type="Proteomes" id="UP000660265">
    <property type="component" value="Unassembled WGS sequence"/>
</dbReference>
<dbReference type="InterPro" id="IPR036770">
    <property type="entry name" value="Ankyrin_rpt-contain_sf"/>
</dbReference>
<dbReference type="InterPro" id="IPR002110">
    <property type="entry name" value="Ankyrin_rpt"/>
</dbReference>
<comment type="caution">
    <text evidence="2">The sequence shown here is derived from an EMBL/GenBank/DDBJ whole genome shotgun (WGS) entry which is preliminary data.</text>
</comment>
<gene>
    <name evidence="2" type="ORF">GCM10011583_40830</name>
</gene>
<dbReference type="Gene3D" id="1.25.40.20">
    <property type="entry name" value="Ankyrin repeat-containing domain"/>
    <property type="match status" value="1"/>
</dbReference>
<feature type="repeat" description="ANK" evidence="1">
    <location>
        <begin position="62"/>
        <end position="94"/>
    </location>
</feature>
<evidence type="ECO:0000313" key="3">
    <source>
        <dbReference type="Proteomes" id="UP000660265"/>
    </source>
</evidence>
<dbReference type="SUPFAM" id="SSF48403">
    <property type="entry name" value="Ankyrin repeat"/>
    <property type="match status" value="1"/>
</dbReference>
<sequence length="235" mass="26201">MLVVALVLCVGAVVLLAVSRARRARAERLLRGAETLYEAALRSEDDLRAALESTDVNQRDSEGDSALHMAYYFGGARAVARLKALGADEYVRNNEGLTPEEMRDVAATEVLLERTTACMTLSHWIDEARGRVLYDELRACPPRIYNPALVRLFMRERHRRRLVYLAVKVGIPDSKERLALILGIHFAGKEGRDIANTFLNSGSHELADAAGQWALRNGYDINFRVSGTAARWGEF</sequence>
<evidence type="ECO:0000256" key="1">
    <source>
        <dbReference type="PROSITE-ProRule" id="PRU00023"/>
    </source>
</evidence>
<name>A0ABQ2EBC6_9ACTN</name>
<organism evidence="2 3">
    <name type="scientific">Streptomyces camponoticapitis</name>
    <dbReference type="NCBI Taxonomy" id="1616125"/>
    <lineage>
        <taxon>Bacteria</taxon>
        <taxon>Bacillati</taxon>
        <taxon>Actinomycetota</taxon>
        <taxon>Actinomycetes</taxon>
        <taxon>Kitasatosporales</taxon>
        <taxon>Streptomycetaceae</taxon>
        <taxon>Streptomyces</taxon>
    </lineage>
</organism>
<evidence type="ECO:0008006" key="4">
    <source>
        <dbReference type="Google" id="ProtNLM"/>
    </source>
</evidence>